<dbReference type="OMA" id="MERNTAY"/>
<dbReference type="Proteomes" id="UP000016933">
    <property type="component" value="Unassembled WGS sequence"/>
</dbReference>
<organism evidence="2 3">
    <name type="scientific">Dothistroma septosporum (strain NZE10 / CBS 128990)</name>
    <name type="common">Red band needle blight fungus</name>
    <name type="synonym">Mycosphaerella pini</name>
    <dbReference type="NCBI Taxonomy" id="675120"/>
    <lineage>
        <taxon>Eukaryota</taxon>
        <taxon>Fungi</taxon>
        <taxon>Dikarya</taxon>
        <taxon>Ascomycota</taxon>
        <taxon>Pezizomycotina</taxon>
        <taxon>Dothideomycetes</taxon>
        <taxon>Dothideomycetidae</taxon>
        <taxon>Mycosphaerellales</taxon>
        <taxon>Mycosphaerellaceae</taxon>
        <taxon>Dothistroma</taxon>
    </lineage>
</organism>
<protein>
    <recommendedName>
        <fullName evidence="1">F-box domain-containing protein</fullName>
    </recommendedName>
</protein>
<dbReference type="Pfam" id="PF12937">
    <property type="entry name" value="F-box-like"/>
    <property type="match status" value="1"/>
</dbReference>
<reference evidence="3" key="1">
    <citation type="journal article" date="2012" name="PLoS Genet.">
        <title>The genomes of the fungal plant pathogens Cladosporium fulvum and Dothistroma septosporum reveal adaptation to different hosts and lifestyles but also signatures of common ancestry.</title>
        <authorList>
            <person name="de Wit P.J.G.M."/>
            <person name="van der Burgt A."/>
            <person name="Oekmen B."/>
            <person name="Stergiopoulos I."/>
            <person name="Abd-Elsalam K.A."/>
            <person name="Aerts A.L."/>
            <person name="Bahkali A.H."/>
            <person name="Beenen H.G."/>
            <person name="Chettri P."/>
            <person name="Cox M.P."/>
            <person name="Datema E."/>
            <person name="de Vries R.P."/>
            <person name="Dhillon B."/>
            <person name="Ganley A.R."/>
            <person name="Griffiths S.A."/>
            <person name="Guo Y."/>
            <person name="Hamelin R.C."/>
            <person name="Henrissat B."/>
            <person name="Kabir M.S."/>
            <person name="Jashni M.K."/>
            <person name="Kema G."/>
            <person name="Klaubauf S."/>
            <person name="Lapidus A."/>
            <person name="Levasseur A."/>
            <person name="Lindquist E."/>
            <person name="Mehrabi R."/>
            <person name="Ohm R.A."/>
            <person name="Owen T.J."/>
            <person name="Salamov A."/>
            <person name="Schwelm A."/>
            <person name="Schijlen E."/>
            <person name="Sun H."/>
            <person name="van den Burg H.A."/>
            <person name="van Ham R.C.H.J."/>
            <person name="Zhang S."/>
            <person name="Goodwin S.B."/>
            <person name="Grigoriev I.V."/>
            <person name="Collemare J."/>
            <person name="Bradshaw R.E."/>
        </authorList>
    </citation>
    <scope>NUCLEOTIDE SEQUENCE [LARGE SCALE GENOMIC DNA]</scope>
    <source>
        <strain evidence="3">NZE10 / CBS 128990</strain>
    </source>
</reference>
<accession>N1Q508</accession>
<reference evidence="2 3" key="2">
    <citation type="journal article" date="2012" name="PLoS Pathog.">
        <title>Diverse lifestyles and strategies of plant pathogenesis encoded in the genomes of eighteen Dothideomycetes fungi.</title>
        <authorList>
            <person name="Ohm R.A."/>
            <person name="Feau N."/>
            <person name="Henrissat B."/>
            <person name="Schoch C.L."/>
            <person name="Horwitz B.A."/>
            <person name="Barry K.W."/>
            <person name="Condon B.J."/>
            <person name="Copeland A.C."/>
            <person name="Dhillon B."/>
            <person name="Glaser F."/>
            <person name="Hesse C.N."/>
            <person name="Kosti I."/>
            <person name="LaButti K."/>
            <person name="Lindquist E.A."/>
            <person name="Lucas S."/>
            <person name="Salamov A.A."/>
            <person name="Bradshaw R.E."/>
            <person name="Ciuffetti L."/>
            <person name="Hamelin R.C."/>
            <person name="Kema G.H.J."/>
            <person name="Lawrence C."/>
            <person name="Scott J.A."/>
            <person name="Spatafora J.W."/>
            <person name="Turgeon B.G."/>
            <person name="de Wit P.J.G.M."/>
            <person name="Zhong S."/>
            <person name="Goodwin S.B."/>
            <person name="Grigoriev I.V."/>
        </authorList>
    </citation>
    <scope>NUCLEOTIDE SEQUENCE [LARGE SCALE GENOMIC DNA]</scope>
    <source>
        <strain evidence="3">NZE10 / CBS 128990</strain>
    </source>
</reference>
<dbReference type="Gene3D" id="1.20.1280.50">
    <property type="match status" value="1"/>
</dbReference>
<sequence>MATCIDRLPVELLVQIFSYLDSSAPSTLEARKEPSLDLTTSPLHSLKHISRTSWRWRRIVLPLLFRDSHIRLWLEPSREAVACPVCNLQGSSHDFFNTAIPYDVDAYHWALFSHAAEEEAHDAPTTFDRNTRALSLEWAGRMYHAVKDYLHFLGESDLTQHVRSLVLSTEQMLPTSDRFPHYQARSDYRYRAAAELWHHVFSKLELSRVIIVACPSDMACLTNCAIDLFGDWAFSDMQYHLLELCIDSHSNVSPIPSVDYASLSGVPEVYPGIAPSSILKLRPWTELALNEGSFLKGYATYEYFERGPPSLIYSIKDLLASNRRAFHPHSQGGMDLRSLRKFTYTAILPFATHMDFRGLLPYIDELDVMLAPDVDSHILDDKERVGTAQLDDCWQELFTAYRLIIRPFRTFDIRPDGSPRLKKFICRDMMHPGLRDELDDEFIALCLPVWAEMSTPGVFERQVDVPHFPADEFAQ</sequence>
<feature type="domain" description="F-box" evidence="1">
    <location>
        <begin position="5"/>
        <end position="69"/>
    </location>
</feature>
<dbReference type="OrthoDB" id="5296720at2759"/>
<gene>
    <name evidence="2" type="ORF">DOTSEDRAFT_119337</name>
</gene>
<evidence type="ECO:0000259" key="1">
    <source>
        <dbReference type="Pfam" id="PF12937"/>
    </source>
</evidence>
<dbReference type="eggNOG" id="ENOG502STPP">
    <property type="taxonomic scope" value="Eukaryota"/>
</dbReference>
<keyword evidence="3" id="KW-1185">Reference proteome</keyword>
<proteinExistence type="predicted"/>
<dbReference type="InterPro" id="IPR001810">
    <property type="entry name" value="F-box_dom"/>
</dbReference>
<dbReference type="CDD" id="cd09917">
    <property type="entry name" value="F-box_SF"/>
    <property type="match status" value="1"/>
</dbReference>
<dbReference type="STRING" id="675120.N1Q508"/>
<evidence type="ECO:0000313" key="2">
    <source>
        <dbReference type="EMBL" id="EME49894.1"/>
    </source>
</evidence>
<evidence type="ECO:0000313" key="3">
    <source>
        <dbReference type="Proteomes" id="UP000016933"/>
    </source>
</evidence>
<dbReference type="AlphaFoldDB" id="N1Q508"/>
<dbReference type="HOGENOM" id="CLU_029371_1_1_1"/>
<name>N1Q508_DOTSN</name>
<dbReference type="EMBL" id="KB446535">
    <property type="protein sequence ID" value="EME49894.1"/>
    <property type="molecule type" value="Genomic_DNA"/>
</dbReference>